<reference evidence="3" key="1">
    <citation type="journal article" date="2019" name="Int. J. Syst. Evol. Microbiol.">
        <title>The Global Catalogue of Microorganisms (GCM) 10K type strain sequencing project: providing services to taxonomists for standard genome sequencing and annotation.</title>
        <authorList>
            <consortium name="The Broad Institute Genomics Platform"/>
            <consortium name="The Broad Institute Genome Sequencing Center for Infectious Disease"/>
            <person name="Wu L."/>
            <person name="Ma J."/>
        </authorList>
    </citation>
    <scope>NUCLEOTIDE SEQUENCE [LARGE SCALE GENOMIC DNA]</scope>
    <source>
        <strain evidence="3">KACC 12597</strain>
    </source>
</reference>
<evidence type="ECO:0000313" key="2">
    <source>
        <dbReference type="EMBL" id="MFD2112127.1"/>
    </source>
</evidence>
<dbReference type="RefSeq" id="WP_386026155.1">
    <property type="nucleotide sequence ID" value="NZ_JBHUHX010000020.1"/>
</dbReference>
<dbReference type="PROSITE" id="PS50883">
    <property type="entry name" value="EAL"/>
    <property type="match status" value="1"/>
</dbReference>
<comment type="caution">
    <text evidence="2">The sequence shown here is derived from an EMBL/GenBank/DDBJ whole genome shotgun (WGS) entry which is preliminary data.</text>
</comment>
<dbReference type="InterPro" id="IPR001633">
    <property type="entry name" value="EAL_dom"/>
</dbReference>
<evidence type="ECO:0000313" key="3">
    <source>
        <dbReference type="Proteomes" id="UP001597337"/>
    </source>
</evidence>
<evidence type="ECO:0000259" key="1">
    <source>
        <dbReference type="PROSITE" id="PS50883"/>
    </source>
</evidence>
<dbReference type="PANTHER" id="PTHR33121:SF15">
    <property type="entry name" value="BLUE LIGHT- AND TEMPERATURE-REGULATED ANTIREPRESSOR BLUF"/>
    <property type="match status" value="1"/>
</dbReference>
<sequence>MACRRCQKSPISFEDGGDLLLTCGVRELLDKVVGVLDGAGLSYARQDMVVTLADVDLVGLLEFLRDSQVLNPLEIRDVSALQMPFGQPLTFQSFTRARTLESWFDLLGARDLLGALDRKSFLSWFQPILSAVDGTVVGYEALLRAEREDGTLMFPGEIFEKAFISELLFQVDRLARVTALRSAAQCGAEGLLFINFVPTAIYDPAHCLRTTVRWARKLDFDPKRIVFEVTETEKVRDVKHLKKVLDFYREVGYQIALDDVGSGYASLNLLAMLKPDIIKVDMEIVRNIHLDRNRQAIFKALVGIARDLGIQILAEGIEIQDELAYAVENGVDLVQGYLFARPAPEIIVPEVHGYWARESGVR</sequence>
<dbReference type="Pfam" id="PF00563">
    <property type="entry name" value="EAL"/>
    <property type="match status" value="1"/>
</dbReference>
<name>A0ABW4Y924_9GAMM</name>
<dbReference type="CDD" id="cd01948">
    <property type="entry name" value="EAL"/>
    <property type="match status" value="1"/>
</dbReference>
<keyword evidence="3" id="KW-1185">Reference proteome</keyword>
<dbReference type="SMART" id="SM00052">
    <property type="entry name" value="EAL"/>
    <property type="match status" value="1"/>
</dbReference>
<dbReference type="Proteomes" id="UP001597337">
    <property type="component" value="Unassembled WGS sequence"/>
</dbReference>
<dbReference type="SUPFAM" id="SSF141868">
    <property type="entry name" value="EAL domain-like"/>
    <property type="match status" value="1"/>
</dbReference>
<gene>
    <name evidence="2" type="ORF">ACFSJC_09780</name>
</gene>
<dbReference type="Gene3D" id="3.20.20.450">
    <property type="entry name" value="EAL domain"/>
    <property type="match status" value="1"/>
</dbReference>
<dbReference type="InterPro" id="IPR035919">
    <property type="entry name" value="EAL_sf"/>
</dbReference>
<organism evidence="2 3">
    <name type="scientific">Thiorhodococcus fuscus</name>
    <dbReference type="NCBI Taxonomy" id="527200"/>
    <lineage>
        <taxon>Bacteria</taxon>
        <taxon>Pseudomonadati</taxon>
        <taxon>Pseudomonadota</taxon>
        <taxon>Gammaproteobacteria</taxon>
        <taxon>Chromatiales</taxon>
        <taxon>Chromatiaceae</taxon>
        <taxon>Thiorhodococcus</taxon>
    </lineage>
</organism>
<dbReference type="EMBL" id="JBHUHX010000020">
    <property type="protein sequence ID" value="MFD2112127.1"/>
    <property type="molecule type" value="Genomic_DNA"/>
</dbReference>
<accession>A0ABW4Y924</accession>
<dbReference type="PANTHER" id="PTHR33121">
    <property type="entry name" value="CYCLIC DI-GMP PHOSPHODIESTERASE PDEF"/>
    <property type="match status" value="1"/>
</dbReference>
<dbReference type="InterPro" id="IPR050706">
    <property type="entry name" value="Cyclic-di-GMP_PDE-like"/>
</dbReference>
<feature type="domain" description="EAL" evidence="1">
    <location>
        <begin position="105"/>
        <end position="356"/>
    </location>
</feature>
<protein>
    <submittedName>
        <fullName evidence="2">EAL domain-containing protein</fullName>
    </submittedName>
</protein>
<proteinExistence type="predicted"/>